<keyword evidence="2" id="KW-1185">Reference proteome</keyword>
<evidence type="ECO:0000313" key="1">
    <source>
        <dbReference type="EMBL" id="ATL31261.1"/>
    </source>
</evidence>
<gene>
    <name evidence="1" type="ORF">KY5_6243c</name>
</gene>
<sequence length="55" mass="6441">MSVLQLRRHNHHRRFTARGRVRRRPISHFLGGLLNSVVFLIEHDTGLLQSEIDVV</sequence>
<reference evidence="1 2" key="1">
    <citation type="submission" date="2017-08" db="EMBL/GenBank/DDBJ databases">
        <title>Complete Genome Sequence of Streptomyces formicae KY5, the formicamycin producer.</title>
        <authorList>
            <person name="Holmes N.A."/>
            <person name="Devine R."/>
            <person name="Qin Z."/>
            <person name="Seipke R.F."/>
            <person name="Wilkinson B."/>
            <person name="Hutchings M.I."/>
        </authorList>
    </citation>
    <scope>NUCLEOTIDE SEQUENCE [LARGE SCALE GENOMIC DNA]</scope>
    <source>
        <strain evidence="1 2">KY5</strain>
    </source>
</reference>
<dbReference type="Proteomes" id="UP000221011">
    <property type="component" value="Chromosome"/>
</dbReference>
<dbReference type="KEGG" id="sfk:KY5_6243c"/>
<proteinExistence type="predicted"/>
<name>A0A291QHS8_9ACTN</name>
<accession>A0A291QHS8</accession>
<organism evidence="1 2">
    <name type="scientific">Streptomyces formicae</name>
    <dbReference type="NCBI Taxonomy" id="1616117"/>
    <lineage>
        <taxon>Bacteria</taxon>
        <taxon>Bacillati</taxon>
        <taxon>Actinomycetota</taxon>
        <taxon>Actinomycetes</taxon>
        <taxon>Kitasatosporales</taxon>
        <taxon>Streptomycetaceae</taxon>
        <taxon>Streptomyces</taxon>
    </lineage>
</organism>
<dbReference type="EMBL" id="CP022685">
    <property type="protein sequence ID" value="ATL31261.1"/>
    <property type="molecule type" value="Genomic_DNA"/>
</dbReference>
<protein>
    <submittedName>
        <fullName evidence="1">Uncharacterized protein</fullName>
    </submittedName>
</protein>
<dbReference type="AlphaFoldDB" id="A0A291QHS8"/>
<evidence type="ECO:0000313" key="2">
    <source>
        <dbReference type="Proteomes" id="UP000221011"/>
    </source>
</evidence>